<feature type="chain" id="PRO_5016284854" description="Lipoprotein" evidence="1">
    <location>
        <begin position="22"/>
        <end position="149"/>
    </location>
</feature>
<dbReference type="Proteomes" id="UP000236182">
    <property type="component" value="Unassembled WGS sequence"/>
</dbReference>
<evidence type="ECO:0000313" key="2">
    <source>
        <dbReference type="EMBL" id="PWN63390.1"/>
    </source>
</evidence>
<gene>
    <name evidence="2" type="ORF">C1638_015150</name>
</gene>
<dbReference type="PROSITE" id="PS51257">
    <property type="entry name" value="PROKAR_LIPOPROTEIN"/>
    <property type="match status" value="1"/>
</dbReference>
<evidence type="ECO:0008006" key="4">
    <source>
        <dbReference type="Google" id="ProtNLM"/>
    </source>
</evidence>
<name>A0A316WXK5_9FLAO</name>
<keyword evidence="3" id="KW-1185">Reference proteome</keyword>
<organism evidence="2 3">
    <name type="scientific">Chryseobacterium oncorhynchi</name>
    <dbReference type="NCBI Taxonomy" id="741074"/>
    <lineage>
        <taxon>Bacteria</taxon>
        <taxon>Pseudomonadati</taxon>
        <taxon>Bacteroidota</taxon>
        <taxon>Flavobacteriia</taxon>
        <taxon>Flavobacteriales</taxon>
        <taxon>Weeksellaceae</taxon>
        <taxon>Chryseobacterium group</taxon>
        <taxon>Chryseobacterium</taxon>
    </lineage>
</organism>
<accession>A0A316WXK5</accession>
<dbReference type="EMBL" id="PPEI02000004">
    <property type="protein sequence ID" value="PWN63390.1"/>
    <property type="molecule type" value="Genomic_DNA"/>
</dbReference>
<keyword evidence="1" id="KW-0732">Signal</keyword>
<evidence type="ECO:0000256" key="1">
    <source>
        <dbReference type="SAM" id="SignalP"/>
    </source>
</evidence>
<protein>
    <recommendedName>
        <fullName evidence="4">Lipoprotein</fullName>
    </recommendedName>
</protein>
<evidence type="ECO:0000313" key="3">
    <source>
        <dbReference type="Proteomes" id="UP000236182"/>
    </source>
</evidence>
<dbReference type="RefSeq" id="WP_109622302.1">
    <property type="nucleotide sequence ID" value="NZ_PPEI02000004.1"/>
</dbReference>
<reference evidence="2" key="1">
    <citation type="submission" date="2018-04" db="EMBL/GenBank/DDBJ databases">
        <title>Draft Genome Sequences of Chryseobacterium lactis NCTC11390T isolated from milk, Chryseobacterium oncorhynchi 701B-08T from rainbow trout, and Chryseobacterium viscerum 687B-08T from diseased fish.</title>
        <authorList>
            <person name="Jeong J.-J."/>
            <person name="Lee Y.J."/>
            <person name="Pathiraja D."/>
            <person name="Park B."/>
            <person name="Choi I.-G."/>
            <person name="Kim K.D."/>
        </authorList>
    </citation>
    <scope>NUCLEOTIDE SEQUENCE [LARGE SCALE GENOMIC DNA]</scope>
    <source>
        <strain evidence="2">701B-08</strain>
    </source>
</reference>
<dbReference type="AlphaFoldDB" id="A0A316WXK5"/>
<sequence length="149" mass="16433">MKAQSLSILVFSILLSTSCTSQQKAEINKDISISDVQKSKIEKIELQEQTRGTRKFITFTPNSKVVSLNGEVTTFPLSSGEWKKITEQANQVELSKISDLKSPTSARFSDGALSATVYITSDGKTYISSSFDSGVPPKELEKLYMVIKK</sequence>
<dbReference type="OrthoDB" id="1446480at2"/>
<proteinExistence type="predicted"/>
<feature type="signal peptide" evidence="1">
    <location>
        <begin position="1"/>
        <end position="21"/>
    </location>
</feature>
<comment type="caution">
    <text evidence="2">The sequence shown here is derived from an EMBL/GenBank/DDBJ whole genome shotgun (WGS) entry which is preliminary data.</text>
</comment>